<proteinExistence type="predicted"/>
<dbReference type="Pfam" id="PF19891">
    <property type="entry name" value="DUF6364"/>
    <property type="match status" value="1"/>
</dbReference>
<keyword evidence="2" id="KW-1185">Reference proteome</keyword>
<sequence>MKTKLTLTIDRNTIEKAKVIARQKGSSLSELIEKHLNEEISSDSNNDLKIPEEFRDLFGSVNFPVDLNEKKEIRNILSEKHKQ</sequence>
<evidence type="ECO:0008006" key="3">
    <source>
        <dbReference type="Google" id="ProtNLM"/>
    </source>
</evidence>
<organism evidence="1 2">
    <name type="scientific">Algoriphagus jejuensis</name>
    <dbReference type="NCBI Taxonomy" id="419934"/>
    <lineage>
        <taxon>Bacteria</taxon>
        <taxon>Pseudomonadati</taxon>
        <taxon>Bacteroidota</taxon>
        <taxon>Cytophagia</taxon>
        <taxon>Cytophagales</taxon>
        <taxon>Cyclobacteriaceae</taxon>
        <taxon>Algoriphagus</taxon>
    </lineage>
</organism>
<dbReference type="InterPro" id="IPR045944">
    <property type="entry name" value="DUF6364"/>
</dbReference>
<dbReference type="Proteomes" id="UP001500469">
    <property type="component" value="Unassembled WGS sequence"/>
</dbReference>
<evidence type="ECO:0000313" key="2">
    <source>
        <dbReference type="Proteomes" id="UP001500469"/>
    </source>
</evidence>
<reference evidence="2" key="1">
    <citation type="journal article" date="2019" name="Int. J. Syst. Evol. Microbiol.">
        <title>The Global Catalogue of Microorganisms (GCM) 10K type strain sequencing project: providing services to taxonomists for standard genome sequencing and annotation.</title>
        <authorList>
            <consortium name="The Broad Institute Genomics Platform"/>
            <consortium name="The Broad Institute Genome Sequencing Center for Infectious Disease"/>
            <person name="Wu L."/>
            <person name="Ma J."/>
        </authorList>
    </citation>
    <scope>NUCLEOTIDE SEQUENCE [LARGE SCALE GENOMIC DNA]</scope>
    <source>
        <strain evidence="2">JCM 16112</strain>
    </source>
</reference>
<dbReference type="EMBL" id="BAAAFI010000006">
    <property type="protein sequence ID" value="GAA0878504.1"/>
    <property type="molecule type" value="Genomic_DNA"/>
</dbReference>
<evidence type="ECO:0000313" key="1">
    <source>
        <dbReference type="EMBL" id="GAA0878504.1"/>
    </source>
</evidence>
<gene>
    <name evidence="1" type="ORF">GCM10009119_14720</name>
</gene>
<comment type="caution">
    <text evidence="1">The sequence shown here is derived from an EMBL/GenBank/DDBJ whole genome shotgun (WGS) entry which is preliminary data.</text>
</comment>
<dbReference type="RefSeq" id="WP_343849966.1">
    <property type="nucleotide sequence ID" value="NZ_BAAAFI010000006.1"/>
</dbReference>
<accession>A0ABP3YCL2</accession>
<protein>
    <recommendedName>
        <fullName evidence="3">Ribbon-helix-helix CopG family protein</fullName>
    </recommendedName>
</protein>
<name>A0ABP3YCL2_9BACT</name>